<dbReference type="Proteomes" id="UP001597322">
    <property type="component" value="Unassembled WGS sequence"/>
</dbReference>
<comment type="caution">
    <text evidence="2">The sequence shown here is derived from an EMBL/GenBank/DDBJ whole genome shotgun (WGS) entry which is preliminary data.</text>
</comment>
<keyword evidence="1" id="KW-0472">Membrane</keyword>
<gene>
    <name evidence="2" type="ORF">ACFSE1_03645</name>
</gene>
<protein>
    <recommendedName>
        <fullName evidence="4">Transmembrane protein</fullName>
    </recommendedName>
</protein>
<evidence type="ECO:0008006" key="4">
    <source>
        <dbReference type="Google" id="ProtNLM"/>
    </source>
</evidence>
<keyword evidence="1" id="KW-0812">Transmembrane</keyword>
<organism evidence="2 3">
    <name type="scientific">Rhizobium helianthi</name>
    <dbReference type="NCBI Taxonomy" id="1132695"/>
    <lineage>
        <taxon>Bacteria</taxon>
        <taxon>Pseudomonadati</taxon>
        <taxon>Pseudomonadota</taxon>
        <taxon>Alphaproteobacteria</taxon>
        <taxon>Hyphomicrobiales</taxon>
        <taxon>Rhizobiaceae</taxon>
        <taxon>Rhizobium/Agrobacterium group</taxon>
        <taxon>Rhizobium</taxon>
    </lineage>
</organism>
<name>A0ABW4LZI6_9HYPH</name>
<keyword evidence="3" id="KW-1185">Reference proteome</keyword>
<proteinExistence type="predicted"/>
<evidence type="ECO:0000256" key="1">
    <source>
        <dbReference type="SAM" id="Phobius"/>
    </source>
</evidence>
<accession>A0ABW4LZI6</accession>
<evidence type="ECO:0000313" key="3">
    <source>
        <dbReference type="Proteomes" id="UP001597322"/>
    </source>
</evidence>
<sequence>MSNFGELTPEEAKADHWHMLRFLAVNAALGFLFGLSVAVALVWLDVAGLGTRIFRSNNPWMVFFILSVPMAFTFSGAVTGSAVMLMPYKRKKDL</sequence>
<evidence type="ECO:0000313" key="2">
    <source>
        <dbReference type="EMBL" id="MFD1744546.1"/>
    </source>
</evidence>
<reference evidence="3" key="1">
    <citation type="journal article" date="2019" name="Int. J. Syst. Evol. Microbiol.">
        <title>The Global Catalogue of Microorganisms (GCM) 10K type strain sequencing project: providing services to taxonomists for standard genome sequencing and annotation.</title>
        <authorList>
            <consortium name="The Broad Institute Genomics Platform"/>
            <consortium name="The Broad Institute Genome Sequencing Center for Infectious Disease"/>
            <person name="Wu L."/>
            <person name="Ma J."/>
        </authorList>
    </citation>
    <scope>NUCLEOTIDE SEQUENCE [LARGE SCALE GENOMIC DNA]</scope>
    <source>
        <strain evidence="3">CG52</strain>
    </source>
</reference>
<feature type="transmembrane region" description="Helical" evidence="1">
    <location>
        <begin position="63"/>
        <end position="86"/>
    </location>
</feature>
<keyword evidence="1" id="KW-1133">Transmembrane helix</keyword>
<dbReference type="RefSeq" id="WP_377396701.1">
    <property type="nucleotide sequence ID" value="NZ_JBHUEQ010000004.1"/>
</dbReference>
<dbReference type="EMBL" id="JBHUEQ010000004">
    <property type="protein sequence ID" value="MFD1744546.1"/>
    <property type="molecule type" value="Genomic_DNA"/>
</dbReference>
<feature type="transmembrane region" description="Helical" evidence="1">
    <location>
        <begin position="20"/>
        <end position="43"/>
    </location>
</feature>